<proteinExistence type="predicted"/>
<dbReference type="Proteomes" id="UP000004407">
    <property type="component" value="Unassembled WGS sequence"/>
</dbReference>
<protein>
    <submittedName>
        <fullName evidence="1">Uncharacterized protein</fullName>
    </submittedName>
</protein>
<dbReference type="HOGENOM" id="CLU_3139289_0_0_10"/>
<name>G6AWA6_9BACT</name>
<dbReference type="AlphaFoldDB" id="G6AWA6"/>
<reference evidence="1 2" key="1">
    <citation type="submission" date="2011-08" db="EMBL/GenBank/DDBJ databases">
        <authorList>
            <person name="Weinstock G."/>
            <person name="Sodergren E."/>
            <person name="Clifton S."/>
            <person name="Fulton L."/>
            <person name="Fulton B."/>
            <person name="Courtney L."/>
            <person name="Fronick C."/>
            <person name="Harrison M."/>
            <person name="Strong C."/>
            <person name="Farmer C."/>
            <person name="Delahaunty K."/>
            <person name="Markovic C."/>
            <person name="Hall O."/>
            <person name="Minx P."/>
            <person name="Tomlinson C."/>
            <person name="Mitreva M."/>
            <person name="Hou S."/>
            <person name="Chen J."/>
            <person name="Wollam A."/>
            <person name="Pepin K.H."/>
            <person name="Johnson M."/>
            <person name="Bhonagiri V."/>
            <person name="Zhang X."/>
            <person name="Suruliraj S."/>
            <person name="Warren W."/>
            <person name="Chinwalla A."/>
            <person name="Mardis E.R."/>
            <person name="Wilson R.K."/>
        </authorList>
    </citation>
    <scope>NUCLEOTIDE SEQUENCE [LARGE SCALE GENOMIC DNA]</scope>
    <source>
        <strain evidence="1 2">DSM 18206</strain>
    </source>
</reference>
<comment type="caution">
    <text evidence="1">The sequence shown here is derived from an EMBL/GenBank/DDBJ whole genome shotgun (WGS) entry which is preliminary data.</text>
</comment>
<evidence type="ECO:0000313" key="2">
    <source>
        <dbReference type="Proteomes" id="UP000004407"/>
    </source>
</evidence>
<dbReference type="EMBL" id="AFZZ01000085">
    <property type="protein sequence ID" value="EHJ41287.1"/>
    <property type="molecule type" value="Genomic_DNA"/>
</dbReference>
<evidence type="ECO:0000313" key="1">
    <source>
        <dbReference type="EMBL" id="EHJ41287.1"/>
    </source>
</evidence>
<sequence>MGEYPTQETSVNSVNSVGGLQRVAWVWQDAIPSYENSHRLHGCAQIRSN</sequence>
<accession>G6AWA6</accession>
<organism evidence="1 2">
    <name type="scientific">Leyella stercorea DSM 18206</name>
    <dbReference type="NCBI Taxonomy" id="1002367"/>
    <lineage>
        <taxon>Bacteria</taxon>
        <taxon>Pseudomonadati</taxon>
        <taxon>Bacteroidota</taxon>
        <taxon>Bacteroidia</taxon>
        <taxon>Bacteroidales</taxon>
        <taxon>Prevotellaceae</taxon>
        <taxon>Leyella</taxon>
    </lineage>
</organism>
<gene>
    <name evidence="1" type="ORF">HMPREF0673_00904</name>
</gene>